<proteinExistence type="predicted"/>
<reference evidence="2" key="2">
    <citation type="submission" date="2020-11" db="EMBL/GenBank/DDBJ databases">
        <authorList>
            <person name="McCartney M.A."/>
            <person name="Auch B."/>
            <person name="Kono T."/>
            <person name="Mallez S."/>
            <person name="Becker A."/>
            <person name="Gohl D.M."/>
            <person name="Silverstein K.A.T."/>
            <person name="Koren S."/>
            <person name="Bechman K.B."/>
            <person name="Herman A."/>
            <person name="Abrahante J.E."/>
            <person name="Garbe J."/>
        </authorList>
    </citation>
    <scope>NUCLEOTIDE SEQUENCE</scope>
    <source>
        <strain evidence="2">Duluth1</strain>
        <tissue evidence="2">Whole animal</tissue>
    </source>
</reference>
<dbReference type="EMBL" id="JAIWYP010000011">
    <property type="protein sequence ID" value="KAH3739393.1"/>
    <property type="molecule type" value="Genomic_DNA"/>
</dbReference>
<dbReference type="AlphaFoldDB" id="A0A9D4D5G2"/>
<comment type="caution">
    <text evidence="2">The sequence shown here is derived from an EMBL/GenBank/DDBJ whole genome shotgun (WGS) entry which is preliminary data.</text>
</comment>
<sequence length="63" mass="7422">MVEEMLSEMLLMYRRNRQGPRTVPCGTPEVTGEDSDEGSWTTTFWLRPNRKQSIHQRVLLEMP</sequence>
<dbReference type="Proteomes" id="UP000828390">
    <property type="component" value="Unassembled WGS sequence"/>
</dbReference>
<organism evidence="2 3">
    <name type="scientific">Dreissena polymorpha</name>
    <name type="common">Zebra mussel</name>
    <name type="synonym">Mytilus polymorpha</name>
    <dbReference type="NCBI Taxonomy" id="45954"/>
    <lineage>
        <taxon>Eukaryota</taxon>
        <taxon>Metazoa</taxon>
        <taxon>Spiralia</taxon>
        <taxon>Lophotrochozoa</taxon>
        <taxon>Mollusca</taxon>
        <taxon>Bivalvia</taxon>
        <taxon>Autobranchia</taxon>
        <taxon>Heteroconchia</taxon>
        <taxon>Euheterodonta</taxon>
        <taxon>Imparidentia</taxon>
        <taxon>Neoheterodontei</taxon>
        <taxon>Myida</taxon>
        <taxon>Dreissenoidea</taxon>
        <taxon>Dreissenidae</taxon>
        <taxon>Dreissena</taxon>
    </lineage>
</organism>
<gene>
    <name evidence="2" type="ORF">DPMN_046045</name>
</gene>
<feature type="region of interest" description="Disordered" evidence="1">
    <location>
        <begin position="18"/>
        <end position="39"/>
    </location>
</feature>
<evidence type="ECO:0000313" key="2">
    <source>
        <dbReference type="EMBL" id="KAH3739393.1"/>
    </source>
</evidence>
<evidence type="ECO:0000256" key="1">
    <source>
        <dbReference type="SAM" id="MobiDB-lite"/>
    </source>
</evidence>
<protein>
    <submittedName>
        <fullName evidence="2">Uncharacterized protein</fullName>
    </submittedName>
</protein>
<keyword evidence="3" id="KW-1185">Reference proteome</keyword>
<reference evidence="2" key="1">
    <citation type="journal article" date="2019" name="bioRxiv">
        <title>The Genome of the Zebra Mussel, Dreissena polymorpha: A Resource for Invasive Species Research.</title>
        <authorList>
            <person name="McCartney M.A."/>
            <person name="Auch B."/>
            <person name="Kono T."/>
            <person name="Mallez S."/>
            <person name="Zhang Y."/>
            <person name="Obille A."/>
            <person name="Becker A."/>
            <person name="Abrahante J.E."/>
            <person name="Garbe J."/>
            <person name="Badalamenti J.P."/>
            <person name="Herman A."/>
            <person name="Mangelson H."/>
            <person name="Liachko I."/>
            <person name="Sullivan S."/>
            <person name="Sone E.D."/>
            <person name="Koren S."/>
            <person name="Silverstein K.A.T."/>
            <person name="Beckman K.B."/>
            <person name="Gohl D.M."/>
        </authorList>
    </citation>
    <scope>NUCLEOTIDE SEQUENCE</scope>
    <source>
        <strain evidence="2">Duluth1</strain>
        <tissue evidence="2">Whole animal</tissue>
    </source>
</reference>
<accession>A0A9D4D5G2</accession>
<name>A0A9D4D5G2_DREPO</name>
<evidence type="ECO:0000313" key="3">
    <source>
        <dbReference type="Proteomes" id="UP000828390"/>
    </source>
</evidence>